<dbReference type="PaxDb" id="4113-PGSC0003DMT400097639"/>
<dbReference type="AlphaFoldDB" id="M1E129"/>
<organism evidence="2 3">
    <name type="scientific">Solanum tuberosum</name>
    <name type="common">Potato</name>
    <dbReference type="NCBI Taxonomy" id="4113"/>
    <lineage>
        <taxon>Eukaryota</taxon>
        <taxon>Viridiplantae</taxon>
        <taxon>Streptophyta</taxon>
        <taxon>Embryophyta</taxon>
        <taxon>Tracheophyta</taxon>
        <taxon>Spermatophyta</taxon>
        <taxon>Magnoliopsida</taxon>
        <taxon>eudicotyledons</taxon>
        <taxon>Gunneridae</taxon>
        <taxon>Pentapetalae</taxon>
        <taxon>asterids</taxon>
        <taxon>lamiids</taxon>
        <taxon>Solanales</taxon>
        <taxon>Solanaceae</taxon>
        <taxon>Solanoideae</taxon>
        <taxon>Solaneae</taxon>
        <taxon>Solanum</taxon>
    </lineage>
</organism>
<feature type="domain" description="F-box/LRR-repeat protein 15/At3g58940/PEG3-like LRR" evidence="1">
    <location>
        <begin position="9"/>
        <end position="87"/>
    </location>
</feature>
<dbReference type="InterPro" id="IPR055411">
    <property type="entry name" value="LRR_FXL15/At3g58940/PEG3-like"/>
</dbReference>
<sequence length="148" mass="16903">MERLLSGSLLKNIKLEYVVLSDDHFVKLLSGCPALETMEVDMVGGFSRLEISSLKMKRLNLKGLLYFSIGNDHFLEIHAPYLHNLEISGFHQECRLVDVSSVVNAKRSTLDVPKMYMLFLKKISMMRKIVVRIPIKFLGPSSKIIYKS</sequence>
<dbReference type="InParanoid" id="M1E129"/>
<proteinExistence type="predicted"/>
<evidence type="ECO:0000313" key="2">
    <source>
        <dbReference type="EnsemblPlants" id="PGSC0003DMT400097639"/>
    </source>
</evidence>
<dbReference type="HOGENOM" id="CLU_1761993_0_0_1"/>
<keyword evidence="3" id="KW-1185">Reference proteome</keyword>
<dbReference type="OMA" id="DEMQMSN"/>
<dbReference type="Pfam" id="PF24758">
    <property type="entry name" value="LRR_At5g56370"/>
    <property type="match status" value="1"/>
</dbReference>
<evidence type="ECO:0000313" key="3">
    <source>
        <dbReference type="Proteomes" id="UP000011115"/>
    </source>
</evidence>
<dbReference type="EnsemblPlants" id="PGSC0003DMT400097639">
    <property type="protein sequence ID" value="PGSC0003DMT400097639"/>
    <property type="gene ID" value="PGSC0003DMG400047210"/>
</dbReference>
<protein>
    <submittedName>
        <fullName evidence="2">F-box/LRR-repeat protein</fullName>
    </submittedName>
</protein>
<name>M1E129_SOLTU</name>
<dbReference type="Gramene" id="PGSC0003DMT400097639">
    <property type="protein sequence ID" value="PGSC0003DMT400097639"/>
    <property type="gene ID" value="PGSC0003DMG400047210"/>
</dbReference>
<accession>M1E129</accession>
<reference evidence="2" key="2">
    <citation type="submission" date="2015-06" db="UniProtKB">
        <authorList>
            <consortium name="EnsemblPlants"/>
        </authorList>
    </citation>
    <scope>IDENTIFICATION</scope>
    <source>
        <strain evidence="2">DM1-3 516 R44</strain>
    </source>
</reference>
<reference evidence="3" key="1">
    <citation type="journal article" date="2011" name="Nature">
        <title>Genome sequence and analysis of the tuber crop potato.</title>
        <authorList>
            <consortium name="The Potato Genome Sequencing Consortium"/>
        </authorList>
    </citation>
    <scope>NUCLEOTIDE SEQUENCE [LARGE SCALE GENOMIC DNA]</scope>
    <source>
        <strain evidence="3">cv. DM1-3 516 R44</strain>
    </source>
</reference>
<dbReference type="Proteomes" id="UP000011115">
    <property type="component" value="Unassembled WGS sequence"/>
</dbReference>
<evidence type="ECO:0000259" key="1">
    <source>
        <dbReference type="Pfam" id="PF24758"/>
    </source>
</evidence>